<keyword evidence="6 11" id="KW-0732">Signal</keyword>
<keyword evidence="9" id="KW-0472">Membrane</keyword>
<proteinExistence type="predicted"/>
<evidence type="ECO:0000256" key="8">
    <source>
        <dbReference type="ARBA" id="ARBA00023114"/>
    </source>
</evidence>
<keyword evidence="14" id="KW-1185">Reference proteome</keyword>
<gene>
    <name evidence="13" type="ORF">D8I35_14935</name>
</gene>
<evidence type="ECO:0000313" key="14">
    <source>
        <dbReference type="Proteomes" id="UP000278006"/>
    </source>
</evidence>
<evidence type="ECO:0000259" key="12">
    <source>
        <dbReference type="Pfam" id="PF13609"/>
    </source>
</evidence>
<protein>
    <submittedName>
        <fullName evidence="13">Porin</fullName>
    </submittedName>
</protein>
<dbReference type="Pfam" id="PF13609">
    <property type="entry name" value="Porin_4"/>
    <property type="match status" value="1"/>
</dbReference>
<dbReference type="GO" id="GO:0006811">
    <property type="term" value="P:monoatomic ion transport"/>
    <property type="evidence" value="ECO:0007669"/>
    <property type="project" value="UniProtKB-KW"/>
</dbReference>
<dbReference type="EMBL" id="RDQO01000005">
    <property type="protein sequence ID" value="RMX04112.1"/>
    <property type="molecule type" value="Genomic_DNA"/>
</dbReference>
<keyword evidence="3" id="KW-0813">Transport</keyword>
<evidence type="ECO:0000313" key="13">
    <source>
        <dbReference type="EMBL" id="RMX04112.1"/>
    </source>
</evidence>
<keyword evidence="7" id="KW-0406">Ion transport</keyword>
<dbReference type="GO" id="GO:0015288">
    <property type="term" value="F:porin activity"/>
    <property type="evidence" value="ECO:0007669"/>
    <property type="project" value="UniProtKB-KW"/>
</dbReference>
<evidence type="ECO:0000256" key="10">
    <source>
        <dbReference type="ARBA" id="ARBA00023237"/>
    </source>
</evidence>
<feature type="signal peptide" evidence="11">
    <location>
        <begin position="1"/>
        <end position="19"/>
    </location>
</feature>
<evidence type="ECO:0000256" key="3">
    <source>
        <dbReference type="ARBA" id="ARBA00022448"/>
    </source>
</evidence>
<dbReference type="Gene3D" id="2.40.160.10">
    <property type="entry name" value="Porin"/>
    <property type="match status" value="1"/>
</dbReference>
<evidence type="ECO:0000256" key="4">
    <source>
        <dbReference type="ARBA" id="ARBA00022452"/>
    </source>
</evidence>
<dbReference type="GO" id="GO:0046930">
    <property type="term" value="C:pore complex"/>
    <property type="evidence" value="ECO:0007669"/>
    <property type="project" value="UniProtKB-KW"/>
</dbReference>
<dbReference type="OrthoDB" id="6975458at2"/>
<feature type="chain" id="PRO_5018286960" evidence="11">
    <location>
        <begin position="20"/>
        <end position="386"/>
    </location>
</feature>
<evidence type="ECO:0000256" key="9">
    <source>
        <dbReference type="ARBA" id="ARBA00023136"/>
    </source>
</evidence>
<evidence type="ECO:0000256" key="5">
    <source>
        <dbReference type="ARBA" id="ARBA00022692"/>
    </source>
</evidence>
<dbReference type="InterPro" id="IPR023614">
    <property type="entry name" value="Porin_dom_sf"/>
</dbReference>
<organism evidence="13 14">
    <name type="scientific">Corticibacter populi</name>
    <dbReference type="NCBI Taxonomy" id="1550736"/>
    <lineage>
        <taxon>Bacteria</taxon>
        <taxon>Pseudomonadati</taxon>
        <taxon>Pseudomonadota</taxon>
        <taxon>Betaproteobacteria</taxon>
        <taxon>Burkholderiales</taxon>
        <taxon>Comamonadaceae</taxon>
        <taxon>Corticibacter</taxon>
    </lineage>
</organism>
<dbReference type="SUPFAM" id="SSF56935">
    <property type="entry name" value="Porins"/>
    <property type="match status" value="1"/>
</dbReference>
<dbReference type="RefSeq" id="WP_122230774.1">
    <property type="nucleotide sequence ID" value="NZ_RDQO01000005.1"/>
</dbReference>
<dbReference type="GO" id="GO:0009279">
    <property type="term" value="C:cell outer membrane"/>
    <property type="evidence" value="ECO:0007669"/>
    <property type="project" value="UniProtKB-SubCell"/>
</dbReference>
<dbReference type="PANTHER" id="PTHR34501">
    <property type="entry name" value="PROTEIN YDDL-RELATED"/>
    <property type="match status" value="1"/>
</dbReference>
<comment type="subunit">
    <text evidence="2">Homotrimer.</text>
</comment>
<dbReference type="InterPro" id="IPR033900">
    <property type="entry name" value="Gram_neg_porin_domain"/>
</dbReference>
<name>A0A3M6QNZ7_9BURK</name>
<evidence type="ECO:0000256" key="2">
    <source>
        <dbReference type="ARBA" id="ARBA00011233"/>
    </source>
</evidence>
<feature type="domain" description="Porin" evidence="12">
    <location>
        <begin position="7"/>
        <end position="357"/>
    </location>
</feature>
<evidence type="ECO:0000256" key="7">
    <source>
        <dbReference type="ARBA" id="ARBA00023065"/>
    </source>
</evidence>
<evidence type="ECO:0000256" key="6">
    <source>
        <dbReference type="ARBA" id="ARBA00022729"/>
    </source>
</evidence>
<evidence type="ECO:0000256" key="1">
    <source>
        <dbReference type="ARBA" id="ARBA00004571"/>
    </source>
</evidence>
<evidence type="ECO:0000256" key="11">
    <source>
        <dbReference type="SAM" id="SignalP"/>
    </source>
</evidence>
<reference evidence="13 14" key="1">
    <citation type="submission" date="2018-10" db="EMBL/GenBank/DDBJ databases">
        <title>Draft genome of Cortibacter populi DSM10536.</title>
        <authorList>
            <person name="Bernier A.-M."/>
            <person name="Bernard K."/>
        </authorList>
    </citation>
    <scope>NUCLEOTIDE SEQUENCE [LARGE SCALE GENOMIC DNA]</scope>
    <source>
        <strain evidence="13 14">DSM 105136</strain>
    </source>
</reference>
<keyword evidence="4" id="KW-1134">Transmembrane beta strand</keyword>
<dbReference type="CDD" id="cd00342">
    <property type="entry name" value="gram_neg_porins"/>
    <property type="match status" value="1"/>
</dbReference>
<comment type="caution">
    <text evidence="13">The sequence shown here is derived from an EMBL/GenBank/DDBJ whole genome shotgun (WGS) entry which is preliminary data.</text>
</comment>
<sequence length="386" mass="41573">MKKAFALGIIAVAAAPVWAQSTTQLYGIVDAAVRYTTNEGPATDKGRSRTQMIGGGMSQSRWGLNITEDLGNGLKVRANFEQRVLTESGSVVGGGFQHAWVALQSNQWGQLLMGRHWNVMFDLFTSTFASYPYSPYMEAFKPEIGMSMGARSNDMLKYTAELGKIRFSLQTTLKGEGTTTVPGAGTFSTGGKSTGGYIRYADNGWAIGAGYLERKFGSSDKKLKSYALGGSYRTGPWYFNAAYGENKHNLDGQANCGANLQCHVDYSVLSTLWAGSSNGGFSGPAFTAANKRRMATVGAGYQITPQLNIGAHYWYAKQSGRTALADGKAHFFSTILDYAFSKRTDAYVGIDYIKLNGDNLSLTDSSGAANGAKSRTGVTVGLRHRF</sequence>
<accession>A0A3M6QNZ7</accession>
<dbReference type="InterPro" id="IPR050298">
    <property type="entry name" value="Gram-neg_bact_OMP"/>
</dbReference>
<keyword evidence="8" id="KW-0626">Porin</keyword>
<comment type="subcellular location">
    <subcellularLocation>
        <location evidence="1">Cell outer membrane</location>
        <topology evidence="1">Multi-pass membrane protein</topology>
    </subcellularLocation>
</comment>
<dbReference type="PANTHER" id="PTHR34501:SF9">
    <property type="entry name" value="MAJOR OUTER MEMBRANE PROTEIN P.IA"/>
    <property type="match status" value="1"/>
</dbReference>
<dbReference type="AlphaFoldDB" id="A0A3M6QNZ7"/>
<keyword evidence="5" id="KW-0812">Transmembrane</keyword>
<keyword evidence="10" id="KW-0998">Cell outer membrane</keyword>
<dbReference type="Proteomes" id="UP000278006">
    <property type="component" value="Unassembled WGS sequence"/>
</dbReference>